<dbReference type="AlphaFoldDB" id="A0AAD8PM07"/>
<keyword evidence="3" id="KW-1185">Reference proteome</keyword>
<organism evidence="2 3">
    <name type="scientific">Colletotrichum navitas</name>
    <dbReference type="NCBI Taxonomy" id="681940"/>
    <lineage>
        <taxon>Eukaryota</taxon>
        <taxon>Fungi</taxon>
        <taxon>Dikarya</taxon>
        <taxon>Ascomycota</taxon>
        <taxon>Pezizomycotina</taxon>
        <taxon>Sordariomycetes</taxon>
        <taxon>Hypocreomycetidae</taxon>
        <taxon>Glomerellales</taxon>
        <taxon>Glomerellaceae</taxon>
        <taxon>Colletotrichum</taxon>
        <taxon>Colletotrichum graminicola species complex</taxon>
    </lineage>
</organism>
<feature type="compositionally biased region" description="Basic and acidic residues" evidence="1">
    <location>
        <begin position="140"/>
        <end position="149"/>
    </location>
</feature>
<protein>
    <submittedName>
        <fullName evidence="2">Uncharacterized protein</fullName>
    </submittedName>
</protein>
<feature type="compositionally biased region" description="Basic residues" evidence="1">
    <location>
        <begin position="150"/>
        <end position="161"/>
    </location>
</feature>
<dbReference type="GeneID" id="85448536"/>
<feature type="compositionally biased region" description="Basic and acidic residues" evidence="1">
    <location>
        <begin position="1"/>
        <end position="26"/>
    </location>
</feature>
<evidence type="ECO:0000313" key="2">
    <source>
        <dbReference type="EMBL" id="KAK1569814.1"/>
    </source>
</evidence>
<dbReference type="Proteomes" id="UP001230504">
    <property type="component" value="Unassembled WGS sequence"/>
</dbReference>
<feature type="region of interest" description="Disordered" evidence="1">
    <location>
        <begin position="140"/>
        <end position="162"/>
    </location>
</feature>
<feature type="region of interest" description="Disordered" evidence="1">
    <location>
        <begin position="283"/>
        <end position="330"/>
    </location>
</feature>
<name>A0AAD8PM07_9PEZI</name>
<dbReference type="EMBL" id="JAHLJV010000122">
    <property type="protein sequence ID" value="KAK1569814.1"/>
    <property type="molecule type" value="Genomic_DNA"/>
</dbReference>
<accession>A0AAD8PM07</accession>
<reference evidence="2" key="1">
    <citation type="submission" date="2021-06" db="EMBL/GenBank/DDBJ databases">
        <title>Comparative genomics, transcriptomics and evolutionary studies reveal genomic signatures of adaptation to plant cell wall in hemibiotrophic fungi.</title>
        <authorList>
            <consortium name="DOE Joint Genome Institute"/>
            <person name="Baroncelli R."/>
            <person name="Diaz J.F."/>
            <person name="Benocci T."/>
            <person name="Peng M."/>
            <person name="Battaglia E."/>
            <person name="Haridas S."/>
            <person name="Andreopoulos W."/>
            <person name="Labutti K."/>
            <person name="Pangilinan J."/>
            <person name="Floch G.L."/>
            <person name="Makela M.R."/>
            <person name="Henrissat B."/>
            <person name="Grigoriev I.V."/>
            <person name="Crouch J.A."/>
            <person name="De Vries R.P."/>
            <person name="Sukno S.A."/>
            <person name="Thon M.R."/>
        </authorList>
    </citation>
    <scope>NUCLEOTIDE SEQUENCE</scope>
    <source>
        <strain evidence="2">CBS 125086</strain>
    </source>
</reference>
<dbReference type="RefSeq" id="XP_060408017.1">
    <property type="nucleotide sequence ID" value="XM_060564296.1"/>
</dbReference>
<evidence type="ECO:0000256" key="1">
    <source>
        <dbReference type="SAM" id="MobiDB-lite"/>
    </source>
</evidence>
<comment type="caution">
    <text evidence="2">The sequence shown here is derived from an EMBL/GenBank/DDBJ whole genome shotgun (WGS) entry which is preliminary data.</text>
</comment>
<evidence type="ECO:0000313" key="3">
    <source>
        <dbReference type="Proteomes" id="UP001230504"/>
    </source>
</evidence>
<gene>
    <name evidence="2" type="ORF">LY79DRAFT_674416</name>
</gene>
<feature type="region of interest" description="Disordered" evidence="1">
    <location>
        <begin position="1"/>
        <end position="52"/>
    </location>
</feature>
<sequence>MVSTDDNTKTAAEDGSDSREMMDHMAEGNTQMSTKTNTDKLGANLETDNDNPASVDYSCAVTADDIVSKSHINLNKPAQERLYTVVLPKDLLLRGFSFAKQTPSPPEPEQPPSKKQIAHAQWQEKEAKTAQLTKDELNRVAAKKREKEGRKQKKRIAKGANHKPMCADYQILDKRRKAAKKGKKVLDHAATSEACQARSGCRRIDTQEPEATKTADGCQTITLDTVTEVPKKQSENNLKETQMEIKGAFHKDDTVVKEATHFLPQEADIPVIDARELNLDEPPHLGLLFGEADEGDEAVEKNSSAPESVTKPDENEGLSTMCKDTDDAAA</sequence>
<proteinExistence type="predicted"/>